<accession>A0AA86TCP3</accession>
<evidence type="ECO:0000313" key="3">
    <source>
        <dbReference type="Proteomes" id="UP001189624"/>
    </source>
</evidence>
<organism evidence="2 3">
    <name type="scientific">Sphenostylis stenocarpa</name>
    <dbReference type="NCBI Taxonomy" id="92480"/>
    <lineage>
        <taxon>Eukaryota</taxon>
        <taxon>Viridiplantae</taxon>
        <taxon>Streptophyta</taxon>
        <taxon>Embryophyta</taxon>
        <taxon>Tracheophyta</taxon>
        <taxon>Spermatophyta</taxon>
        <taxon>Magnoliopsida</taxon>
        <taxon>eudicotyledons</taxon>
        <taxon>Gunneridae</taxon>
        <taxon>Pentapetalae</taxon>
        <taxon>rosids</taxon>
        <taxon>fabids</taxon>
        <taxon>Fabales</taxon>
        <taxon>Fabaceae</taxon>
        <taxon>Papilionoideae</taxon>
        <taxon>50 kb inversion clade</taxon>
        <taxon>NPAAA clade</taxon>
        <taxon>indigoferoid/millettioid clade</taxon>
        <taxon>Phaseoleae</taxon>
        <taxon>Sphenostylis</taxon>
    </lineage>
</organism>
<keyword evidence="3" id="KW-1185">Reference proteome</keyword>
<sequence length="127" mass="14324">MRMNVIFVFYLLNKHARIFIDEDVTLSLLGPQFCKVHTNTQIKELSGPHAQELLGEVLKDTTPKRHINVAISGRSCGLLWQQYQGQVHKKEPSGPRPTRPTQHPHQDHACVELDPKGANATNQTNPN</sequence>
<dbReference type="EMBL" id="OY731406">
    <property type="protein sequence ID" value="CAJ1973966.1"/>
    <property type="molecule type" value="Genomic_DNA"/>
</dbReference>
<gene>
    <name evidence="2" type="ORF">AYBTSS11_LOCUS26033</name>
</gene>
<proteinExistence type="predicted"/>
<feature type="region of interest" description="Disordered" evidence="1">
    <location>
        <begin position="85"/>
        <end position="127"/>
    </location>
</feature>
<dbReference type="Gramene" id="rna-AYBTSS11_LOCUS26033">
    <property type="protein sequence ID" value="CAJ1973966.1"/>
    <property type="gene ID" value="gene-AYBTSS11_LOCUS26033"/>
</dbReference>
<protein>
    <submittedName>
        <fullName evidence="2">Uncharacterized protein</fullName>
    </submittedName>
</protein>
<evidence type="ECO:0000313" key="2">
    <source>
        <dbReference type="EMBL" id="CAJ1973966.1"/>
    </source>
</evidence>
<dbReference type="AlphaFoldDB" id="A0AA86TCP3"/>
<evidence type="ECO:0000256" key="1">
    <source>
        <dbReference type="SAM" id="MobiDB-lite"/>
    </source>
</evidence>
<name>A0AA86TCP3_9FABA</name>
<reference evidence="2" key="1">
    <citation type="submission" date="2023-10" db="EMBL/GenBank/DDBJ databases">
        <authorList>
            <person name="Domelevo Entfellner J.-B."/>
        </authorList>
    </citation>
    <scope>NUCLEOTIDE SEQUENCE</scope>
</reference>
<feature type="compositionally biased region" description="Basic and acidic residues" evidence="1">
    <location>
        <begin position="104"/>
        <end position="115"/>
    </location>
</feature>
<dbReference type="Proteomes" id="UP001189624">
    <property type="component" value="Chromosome 9"/>
</dbReference>